<evidence type="ECO:0000313" key="2">
    <source>
        <dbReference type="Proteomes" id="UP000807769"/>
    </source>
</evidence>
<dbReference type="GeneID" id="64626366"/>
<protein>
    <submittedName>
        <fullName evidence="1">Uncharacterized protein</fullName>
    </submittedName>
</protein>
<organism evidence="1 2">
    <name type="scientific">Suillus subaureus</name>
    <dbReference type="NCBI Taxonomy" id="48587"/>
    <lineage>
        <taxon>Eukaryota</taxon>
        <taxon>Fungi</taxon>
        <taxon>Dikarya</taxon>
        <taxon>Basidiomycota</taxon>
        <taxon>Agaricomycotina</taxon>
        <taxon>Agaricomycetes</taxon>
        <taxon>Agaricomycetidae</taxon>
        <taxon>Boletales</taxon>
        <taxon>Suillineae</taxon>
        <taxon>Suillaceae</taxon>
        <taxon>Suillus</taxon>
    </lineage>
</organism>
<reference evidence="1" key="1">
    <citation type="journal article" date="2020" name="New Phytol.">
        <title>Comparative genomics reveals dynamic genome evolution in host specialist ectomycorrhizal fungi.</title>
        <authorList>
            <person name="Lofgren L.A."/>
            <person name="Nguyen N.H."/>
            <person name="Vilgalys R."/>
            <person name="Ruytinx J."/>
            <person name="Liao H.L."/>
            <person name="Branco S."/>
            <person name="Kuo A."/>
            <person name="LaButti K."/>
            <person name="Lipzen A."/>
            <person name="Andreopoulos W."/>
            <person name="Pangilinan J."/>
            <person name="Riley R."/>
            <person name="Hundley H."/>
            <person name="Na H."/>
            <person name="Barry K."/>
            <person name="Grigoriev I.V."/>
            <person name="Stajich J.E."/>
            <person name="Kennedy P.G."/>
        </authorList>
    </citation>
    <scope>NUCLEOTIDE SEQUENCE</scope>
    <source>
        <strain evidence="1">MN1</strain>
    </source>
</reference>
<keyword evidence="2" id="KW-1185">Reference proteome</keyword>
<dbReference type="EMBL" id="JABBWG010000003">
    <property type="protein sequence ID" value="KAG1824621.1"/>
    <property type="molecule type" value="Genomic_DNA"/>
</dbReference>
<accession>A0A9P7JIH3</accession>
<dbReference type="RefSeq" id="XP_041198338.1">
    <property type="nucleotide sequence ID" value="XM_041332349.1"/>
</dbReference>
<name>A0A9P7JIH3_9AGAM</name>
<comment type="caution">
    <text evidence="1">The sequence shown here is derived from an EMBL/GenBank/DDBJ whole genome shotgun (WGS) entry which is preliminary data.</text>
</comment>
<evidence type="ECO:0000313" key="1">
    <source>
        <dbReference type="EMBL" id="KAG1824621.1"/>
    </source>
</evidence>
<dbReference type="AlphaFoldDB" id="A0A9P7JIH3"/>
<dbReference type="Proteomes" id="UP000807769">
    <property type="component" value="Unassembled WGS sequence"/>
</dbReference>
<gene>
    <name evidence="1" type="ORF">BJ212DRAFT_1295748</name>
</gene>
<sequence>MSIAYSLSMSIWTTIDIRHCDHVDNIRGVPLPSSKTLEFDGCTSKELTIQTSCKWIGGTVTAVNSDYICMKNVFIFLGVPLSRRTMLCSQWPHITMLKFVAKGDCHENPAQNAEGYDQQREENLIEDDEELDNMRFEGVRPIMYKIQVFDDVLARTLSLDSSETFVDFPASLEVLERRTDTVVRSKVPPVPLITIGFARPLPETAIAAVNIDIIRKTR</sequence>
<proteinExistence type="predicted"/>